<protein>
    <submittedName>
        <fullName evidence="2">Uncharacterized protein</fullName>
    </submittedName>
</protein>
<dbReference type="EMBL" id="JAWRVI010000096">
    <property type="protein sequence ID" value="KAK4077597.1"/>
    <property type="molecule type" value="Genomic_DNA"/>
</dbReference>
<feature type="compositionally biased region" description="Polar residues" evidence="1">
    <location>
        <begin position="151"/>
        <end position="163"/>
    </location>
</feature>
<dbReference type="Proteomes" id="UP001287286">
    <property type="component" value="Unassembled WGS sequence"/>
</dbReference>
<gene>
    <name evidence="2" type="ORF">Purlil1_12277</name>
</gene>
<evidence type="ECO:0000313" key="3">
    <source>
        <dbReference type="Proteomes" id="UP001287286"/>
    </source>
</evidence>
<keyword evidence="3" id="KW-1185">Reference proteome</keyword>
<evidence type="ECO:0000256" key="1">
    <source>
        <dbReference type="SAM" id="MobiDB-lite"/>
    </source>
</evidence>
<name>A0ABR0BH75_PURLI</name>
<feature type="region of interest" description="Disordered" evidence="1">
    <location>
        <begin position="26"/>
        <end position="88"/>
    </location>
</feature>
<proteinExistence type="predicted"/>
<feature type="region of interest" description="Disordered" evidence="1">
    <location>
        <begin position="151"/>
        <end position="189"/>
    </location>
</feature>
<reference evidence="2 3" key="1">
    <citation type="journal article" date="2024" name="Microbiol. Resour. Announc.">
        <title>Genome annotations for the ascomycete fungi Trichoderma harzianum, Trichoderma aggressivum, and Purpureocillium lilacinum.</title>
        <authorList>
            <person name="Beijen E.P.W."/>
            <person name="Ohm R.A."/>
        </authorList>
    </citation>
    <scope>NUCLEOTIDE SEQUENCE [LARGE SCALE GENOMIC DNA]</scope>
    <source>
        <strain evidence="2 3">CBS 150709</strain>
    </source>
</reference>
<organism evidence="2 3">
    <name type="scientific">Purpureocillium lilacinum</name>
    <name type="common">Paecilomyces lilacinus</name>
    <dbReference type="NCBI Taxonomy" id="33203"/>
    <lineage>
        <taxon>Eukaryota</taxon>
        <taxon>Fungi</taxon>
        <taxon>Dikarya</taxon>
        <taxon>Ascomycota</taxon>
        <taxon>Pezizomycotina</taxon>
        <taxon>Sordariomycetes</taxon>
        <taxon>Hypocreomycetidae</taxon>
        <taxon>Hypocreales</taxon>
        <taxon>Ophiocordycipitaceae</taxon>
        <taxon>Purpureocillium</taxon>
    </lineage>
</organism>
<comment type="caution">
    <text evidence="2">The sequence shown here is derived from an EMBL/GenBank/DDBJ whole genome shotgun (WGS) entry which is preliminary data.</text>
</comment>
<evidence type="ECO:0000313" key="2">
    <source>
        <dbReference type="EMBL" id="KAK4077597.1"/>
    </source>
</evidence>
<sequence length="202" mass="21628">MPPPGLLFFGSRSSAPVIFTSCLQRTAAPGTRHQARAPPGHAPTDSATLRSAHPRPPSRCPSDESPPGRAWGSPLGVPPGRAQRLQPRTVAVVARPVVRLCSSSTSRPSPSHRELHPHTSMRAVVLVAASTRNRQTPSIRGFLSCNIPSDVTESHASNPSRSFDPSPLRRPIPSQDPSPGHVIPSPCAGRRRRRLSKVVVCN</sequence>
<accession>A0ABR0BH75</accession>